<sequence>TVLLYYSKPVRCYNGIIQFPTIGTSKATEILCRKNRGCDMDRYYKSEKCDLKEKCVQPAKTDKFNCPDGMKLEAMFEDKGKWENIGAVECNLQNFEVIETDGKKSVKIPLLFRCVKNAVCEADVAFDGTACRKGDKCQAPTKSTTIPTQIDCPASDSLEALPKGKQTWMEIDKIECYNAIILPFEGVKERKYEDFQKFRCHEK</sequence>
<feature type="non-terminal residue" evidence="1">
    <location>
        <position position="203"/>
    </location>
</feature>
<evidence type="ECO:0000313" key="2">
    <source>
        <dbReference type="Proteomes" id="UP001432322"/>
    </source>
</evidence>
<feature type="non-terminal residue" evidence="1">
    <location>
        <position position="1"/>
    </location>
</feature>
<dbReference type="AlphaFoldDB" id="A0AAV5VA30"/>
<proteinExistence type="predicted"/>
<gene>
    <name evidence="1" type="ORF">PFISCL1PPCAC_7591</name>
</gene>
<dbReference type="Proteomes" id="UP001432322">
    <property type="component" value="Unassembled WGS sequence"/>
</dbReference>
<protein>
    <submittedName>
        <fullName evidence="1">Uncharacterized protein</fullName>
    </submittedName>
</protein>
<evidence type="ECO:0000313" key="1">
    <source>
        <dbReference type="EMBL" id="GMT16294.1"/>
    </source>
</evidence>
<comment type="caution">
    <text evidence="1">The sequence shown here is derived from an EMBL/GenBank/DDBJ whole genome shotgun (WGS) entry which is preliminary data.</text>
</comment>
<accession>A0AAV5VA30</accession>
<dbReference type="EMBL" id="BTSY01000002">
    <property type="protein sequence ID" value="GMT16294.1"/>
    <property type="molecule type" value="Genomic_DNA"/>
</dbReference>
<name>A0AAV5VA30_9BILA</name>
<keyword evidence="2" id="KW-1185">Reference proteome</keyword>
<reference evidence="1" key="1">
    <citation type="submission" date="2023-10" db="EMBL/GenBank/DDBJ databases">
        <title>Genome assembly of Pristionchus species.</title>
        <authorList>
            <person name="Yoshida K."/>
            <person name="Sommer R.J."/>
        </authorList>
    </citation>
    <scope>NUCLEOTIDE SEQUENCE</scope>
    <source>
        <strain evidence="1">RS5133</strain>
    </source>
</reference>
<organism evidence="1 2">
    <name type="scientific">Pristionchus fissidentatus</name>
    <dbReference type="NCBI Taxonomy" id="1538716"/>
    <lineage>
        <taxon>Eukaryota</taxon>
        <taxon>Metazoa</taxon>
        <taxon>Ecdysozoa</taxon>
        <taxon>Nematoda</taxon>
        <taxon>Chromadorea</taxon>
        <taxon>Rhabditida</taxon>
        <taxon>Rhabditina</taxon>
        <taxon>Diplogasteromorpha</taxon>
        <taxon>Diplogasteroidea</taxon>
        <taxon>Neodiplogasteridae</taxon>
        <taxon>Pristionchus</taxon>
    </lineage>
</organism>